<organism evidence="2 3">
    <name type="scientific">Massilia violaceinigra</name>
    <dbReference type="NCBI Taxonomy" id="2045208"/>
    <lineage>
        <taxon>Bacteria</taxon>
        <taxon>Pseudomonadati</taxon>
        <taxon>Pseudomonadota</taxon>
        <taxon>Betaproteobacteria</taxon>
        <taxon>Burkholderiales</taxon>
        <taxon>Oxalobacteraceae</taxon>
        <taxon>Telluria group</taxon>
        <taxon>Massilia</taxon>
    </lineage>
</organism>
<evidence type="ECO:0000313" key="3">
    <source>
        <dbReference type="Proteomes" id="UP000831532"/>
    </source>
</evidence>
<accession>A0ABY4A1N7</accession>
<proteinExistence type="predicted"/>
<feature type="compositionally biased region" description="Basic residues" evidence="1">
    <location>
        <begin position="210"/>
        <end position="219"/>
    </location>
</feature>
<sequence length="219" mass="24899">MFTVLTTWEGATRLSSAEFNKRFSGLSRIDADLNDKDDDYQYQCEYDNEEDEKDGVVVDGSLHLIADMPDQCEFYENDMLERVACVSGDLHLDEVWVTYMWDTLVAGRIVCKSVWLTADDDCSMRTTPWLPFHTRLLFCWFHKIEQPDLKRRSAVPLPARRPGASDRTVAAVARAMGGRRPRGGGRTGRTTRCRQRPLGAATTVPPGRVTARRHTDRLT</sequence>
<name>A0ABY4A1N7_9BURK</name>
<dbReference type="Proteomes" id="UP000831532">
    <property type="component" value="Chromosome"/>
</dbReference>
<protein>
    <submittedName>
        <fullName evidence="2">Uncharacterized protein</fullName>
    </submittedName>
</protein>
<evidence type="ECO:0000313" key="2">
    <source>
        <dbReference type="EMBL" id="UOD28660.1"/>
    </source>
</evidence>
<reference evidence="2 3" key="1">
    <citation type="submission" date="2020-10" db="EMBL/GenBank/DDBJ databases">
        <title>Genome analysis of Massilia species.</title>
        <authorList>
            <person name="Jung D.-H."/>
        </authorList>
    </citation>
    <scope>NUCLEOTIDE SEQUENCE [LARGE SCALE GENOMIC DNA]</scope>
    <source>
        <strain evidence="3">sipir</strain>
    </source>
</reference>
<evidence type="ECO:0000256" key="1">
    <source>
        <dbReference type="SAM" id="MobiDB-lite"/>
    </source>
</evidence>
<dbReference type="EMBL" id="CP063361">
    <property type="protein sequence ID" value="UOD28660.1"/>
    <property type="molecule type" value="Genomic_DNA"/>
</dbReference>
<feature type="region of interest" description="Disordered" evidence="1">
    <location>
        <begin position="198"/>
        <end position="219"/>
    </location>
</feature>
<dbReference type="RefSeq" id="WP_243489809.1">
    <property type="nucleotide sequence ID" value="NZ_CP063361.1"/>
</dbReference>
<keyword evidence="3" id="KW-1185">Reference proteome</keyword>
<gene>
    <name evidence="2" type="ORF">INH39_24920</name>
</gene>